<dbReference type="InterPro" id="IPR005900">
    <property type="entry name" value="6-phosphogluconolactonase_DevB"/>
</dbReference>
<dbReference type="NCBIfam" id="TIGR01198">
    <property type="entry name" value="pgl"/>
    <property type="match status" value="1"/>
</dbReference>
<keyword evidence="9" id="KW-1185">Reference proteome</keyword>
<dbReference type="CDD" id="cd01400">
    <property type="entry name" value="6PGL"/>
    <property type="match status" value="1"/>
</dbReference>
<dbReference type="EMBL" id="CAJVQA010001807">
    <property type="protein sequence ID" value="CAG8526910.1"/>
    <property type="molecule type" value="Genomic_DNA"/>
</dbReference>
<dbReference type="GO" id="GO:0006098">
    <property type="term" value="P:pentose-phosphate shunt"/>
    <property type="evidence" value="ECO:0007669"/>
    <property type="project" value="InterPro"/>
</dbReference>
<evidence type="ECO:0000256" key="2">
    <source>
        <dbReference type="ARBA" id="ARBA00004961"/>
    </source>
</evidence>
<comment type="pathway">
    <text evidence="2 6">Carbohydrate degradation; pentose phosphate pathway; D-ribulose 5-phosphate from D-glucose 6-phosphate (oxidative stage): step 2/3.</text>
</comment>
<proteinExistence type="inferred from homology"/>
<dbReference type="EC" id="3.1.1.31" evidence="4 6"/>
<dbReference type="OrthoDB" id="432544at2759"/>
<dbReference type="GO" id="GO:0005975">
    <property type="term" value="P:carbohydrate metabolic process"/>
    <property type="evidence" value="ECO:0007669"/>
    <property type="project" value="UniProtKB-UniRule"/>
</dbReference>
<evidence type="ECO:0000256" key="1">
    <source>
        <dbReference type="ARBA" id="ARBA00000832"/>
    </source>
</evidence>
<comment type="similarity">
    <text evidence="3 6">Belongs to the glucosamine/galactosamine-6-phosphate isomerase family. 6-phosphogluconolactonase subfamily.</text>
</comment>
<evidence type="ECO:0000259" key="7">
    <source>
        <dbReference type="Pfam" id="PF01182"/>
    </source>
</evidence>
<evidence type="ECO:0000256" key="3">
    <source>
        <dbReference type="ARBA" id="ARBA00010662"/>
    </source>
</evidence>
<dbReference type="InterPro" id="IPR006148">
    <property type="entry name" value="Glc/Gal-6P_isomerase"/>
</dbReference>
<accession>A0A9N9FE84</accession>
<dbReference type="GO" id="GO:0017057">
    <property type="term" value="F:6-phosphogluconolactonase activity"/>
    <property type="evidence" value="ECO:0007669"/>
    <property type="project" value="UniProtKB-UniRule"/>
</dbReference>
<feature type="domain" description="Glucosamine/galactosamine-6-phosphate isomerase" evidence="7">
    <location>
        <begin position="21"/>
        <end position="252"/>
    </location>
</feature>
<reference evidence="8" key="1">
    <citation type="submission" date="2021-06" db="EMBL/GenBank/DDBJ databases">
        <authorList>
            <person name="Kallberg Y."/>
            <person name="Tangrot J."/>
            <person name="Rosling A."/>
        </authorList>
    </citation>
    <scope>NUCLEOTIDE SEQUENCE</scope>
    <source>
        <strain evidence="8">FL966</strain>
    </source>
</reference>
<comment type="catalytic activity">
    <reaction evidence="1 6">
        <text>6-phospho-D-glucono-1,5-lactone + H2O = 6-phospho-D-gluconate + H(+)</text>
        <dbReference type="Rhea" id="RHEA:12556"/>
        <dbReference type="ChEBI" id="CHEBI:15377"/>
        <dbReference type="ChEBI" id="CHEBI:15378"/>
        <dbReference type="ChEBI" id="CHEBI:57955"/>
        <dbReference type="ChEBI" id="CHEBI:58759"/>
        <dbReference type="EC" id="3.1.1.31"/>
    </reaction>
</comment>
<comment type="function">
    <text evidence="6">Hydrolysis of 6-phosphogluconolactone to 6-phosphogluconate.</text>
</comment>
<evidence type="ECO:0000313" key="8">
    <source>
        <dbReference type="EMBL" id="CAG8526910.1"/>
    </source>
</evidence>
<dbReference type="InterPro" id="IPR039104">
    <property type="entry name" value="6PGL"/>
</dbReference>
<gene>
    <name evidence="8" type="ORF">CPELLU_LOCUS3660</name>
</gene>
<evidence type="ECO:0000313" key="9">
    <source>
        <dbReference type="Proteomes" id="UP000789759"/>
    </source>
</evidence>
<dbReference type="Pfam" id="PF01182">
    <property type="entry name" value="Glucosamine_iso"/>
    <property type="match status" value="1"/>
</dbReference>
<dbReference type="InterPro" id="IPR037171">
    <property type="entry name" value="NagB/RpiA_transferase-like"/>
</dbReference>
<protein>
    <recommendedName>
        <fullName evidence="4 6">6-phosphogluconolactonase</fullName>
        <shortName evidence="6">6PGL</shortName>
        <ecNumber evidence="4 6">3.1.1.31</ecNumber>
    </recommendedName>
</protein>
<keyword evidence="5 6" id="KW-0378">Hydrolase</keyword>
<name>A0A9N9FE84_9GLOM</name>
<dbReference type="PANTHER" id="PTHR11054">
    <property type="entry name" value="6-PHOSPHOGLUCONOLACTONASE"/>
    <property type="match status" value="1"/>
</dbReference>
<evidence type="ECO:0000256" key="6">
    <source>
        <dbReference type="RuleBase" id="RU365095"/>
    </source>
</evidence>
<dbReference type="SUPFAM" id="SSF100950">
    <property type="entry name" value="NagB/RpiA/CoA transferase-like"/>
    <property type="match status" value="1"/>
</dbReference>
<dbReference type="Gene3D" id="3.40.50.1360">
    <property type="match status" value="1"/>
</dbReference>
<dbReference type="Proteomes" id="UP000789759">
    <property type="component" value="Unassembled WGS sequence"/>
</dbReference>
<organism evidence="8 9">
    <name type="scientific">Cetraspora pellucida</name>
    <dbReference type="NCBI Taxonomy" id="1433469"/>
    <lineage>
        <taxon>Eukaryota</taxon>
        <taxon>Fungi</taxon>
        <taxon>Fungi incertae sedis</taxon>
        <taxon>Mucoromycota</taxon>
        <taxon>Glomeromycotina</taxon>
        <taxon>Glomeromycetes</taxon>
        <taxon>Diversisporales</taxon>
        <taxon>Gigasporaceae</taxon>
        <taxon>Cetraspora</taxon>
    </lineage>
</organism>
<comment type="caution">
    <text evidence="8">The sequence shown here is derived from an EMBL/GenBank/DDBJ whole genome shotgun (WGS) entry which is preliminary data.</text>
</comment>
<sequence length="266" mass="29740">MGLKLFSRMAHPTVKSFAISNELSVSLADLVVELSKESIKSRDRFTIGLSGGSLPKLLGADLKNRKGVEWDKWEVFFCDERIVPLDHEDSNYLVCKKELFDHVPILPEKIHTIKPELASENEVKEGDEETIDAVTENYEQQLIDFFACAKSIKFPVFDLLLLGIGPDGHTCSLFPGHPLLDENILWVAYIGDSPKPPPRRVTLTLPVINHARNVAFVATGSGKQDILYQIFEVPDSNLPAQLVKPENGKLYWFLDDAASSKLTLPK</sequence>
<evidence type="ECO:0000256" key="5">
    <source>
        <dbReference type="ARBA" id="ARBA00022801"/>
    </source>
</evidence>
<dbReference type="PANTHER" id="PTHR11054:SF0">
    <property type="entry name" value="6-PHOSPHOGLUCONOLACTONASE"/>
    <property type="match status" value="1"/>
</dbReference>
<dbReference type="AlphaFoldDB" id="A0A9N9FE84"/>
<evidence type="ECO:0000256" key="4">
    <source>
        <dbReference type="ARBA" id="ARBA00013198"/>
    </source>
</evidence>
<dbReference type="FunFam" id="3.40.50.1360:FF:000005">
    <property type="entry name" value="6-phosphogluconolactonase"/>
    <property type="match status" value="1"/>
</dbReference>